<sequence>MTGPLTGFTVAVTAQRRADEQTAMLVRRGARVVAAPTVRIVPLPDDRELRAATEELIAHPPDITVATTGIGFRGWLETAEGWGLGERLRAALGGGRLWARGPKAVGAIRAAGLDEEWSAPGEVGWEIAERLRGEDLAGQRVAVQIHGDPLNELLPAIEAAGGTGVTVPVYRCAPPTDLAAARQLADMVRGRRVDAVTFTSAPAAKALLRIAGNRAEDLTAVLRDGGVIAAAVGPVTAAPLERLGIPVVQPDRPRLGALVRTVAAALPERAVVAHLSTGERLDVRGHLVLVDGEPRALAPAPMAVLRELAAASGRVLSRERLLSVLPRGSDGHAVEMAVNRLRDGLGLRECVRTVIKRGYRINVG</sequence>
<dbReference type="GO" id="GO:0003677">
    <property type="term" value="F:DNA binding"/>
    <property type="evidence" value="ECO:0007669"/>
    <property type="project" value="UniProtKB-UniRule"/>
</dbReference>
<dbReference type="InterPro" id="IPR036388">
    <property type="entry name" value="WH-like_DNA-bd_sf"/>
</dbReference>
<evidence type="ECO:0000313" key="4">
    <source>
        <dbReference type="EMBL" id="MBB6033176.1"/>
    </source>
</evidence>
<dbReference type="EC" id="4.2.1.75" evidence="4"/>
<dbReference type="GO" id="GO:0000160">
    <property type="term" value="P:phosphorelay signal transduction system"/>
    <property type="evidence" value="ECO:0007669"/>
    <property type="project" value="InterPro"/>
</dbReference>
<dbReference type="InterPro" id="IPR003754">
    <property type="entry name" value="4pyrrol_synth_uPrphyn_synth"/>
</dbReference>
<dbReference type="CDD" id="cd06578">
    <property type="entry name" value="HemD"/>
    <property type="match status" value="1"/>
</dbReference>
<reference evidence="4 5" key="1">
    <citation type="submission" date="2020-08" db="EMBL/GenBank/DDBJ databases">
        <title>Genomic Encyclopedia of Type Strains, Phase IV (KMG-IV): sequencing the most valuable type-strain genomes for metagenomic binning, comparative biology and taxonomic classification.</title>
        <authorList>
            <person name="Goeker M."/>
        </authorList>
    </citation>
    <scope>NUCLEOTIDE SEQUENCE [LARGE SCALE GENOMIC DNA]</scope>
    <source>
        <strain evidence="4 5">YIM 65646</strain>
    </source>
</reference>
<dbReference type="InterPro" id="IPR001867">
    <property type="entry name" value="OmpR/PhoB-type_DNA-bd"/>
</dbReference>
<dbReference type="EMBL" id="JACHGT010000002">
    <property type="protein sequence ID" value="MBB6033176.1"/>
    <property type="molecule type" value="Genomic_DNA"/>
</dbReference>
<feature type="DNA-binding region" description="OmpR/PhoB-type" evidence="2">
    <location>
        <begin position="270"/>
        <end position="363"/>
    </location>
</feature>
<dbReference type="InterPro" id="IPR036108">
    <property type="entry name" value="4pyrrol_syn_uPrphyn_synt_sf"/>
</dbReference>
<dbReference type="CDD" id="cd00383">
    <property type="entry name" value="trans_reg_C"/>
    <property type="match status" value="1"/>
</dbReference>
<dbReference type="InterPro" id="IPR039793">
    <property type="entry name" value="UROS/Hem4"/>
</dbReference>
<evidence type="ECO:0000256" key="1">
    <source>
        <dbReference type="ARBA" id="ARBA00023125"/>
    </source>
</evidence>
<dbReference type="Pfam" id="PF00486">
    <property type="entry name" value="Trans_reg_C"/>
    <property type="match status" value="1"/>
</dbReference>
<evidence type="ECO:0000256" key="2">
    <source>
        <dbReference type="PROSITE-ProRule" id="PRU01091"/>
    </source>
</evidence>
<dbReference type="Gene3D" id="3.40.50.10090">
    <property type="match status" value="2"/>
</dbReference>
<dbReference type="InterPro" id="IPR016032">
    <property type="entry name" value="Sig_transdc_resp-reg_C-effctor"/>
</dbReference>
<dbReference type="PANTHER" id="PTHR40082">
    <property type="entry name" value="BLR5956 PROTEIN"/>
    <property type="match status" value="1"/>
</dbReference>
<dbReference type="NCBIfam" id="NF005568">
    <property type="entry name" value="PRK07239.1"/>
    <property type="match status" value="1"/>
</dbReference>
<dbReference type="SUPFAM" id="SSF46894">
    <property type="entry name" value="C-terminal effector domain of the bipartite response regulators"/>
    <property type="match status" value="1"/>
</dbReference>
<keyword evidence="1 2" id="KW-0238">DNA-binding</keyword>
<evidence type="ECO:0000259" key="3">
    <source>
        <dbReference type="PROSITE" id="PS51755"/>
    </source>
</evidence>
<protein>
    <submittedName>
        <fullName evidence="4">Uroporphyrinogen-III synthase</fullName>
        <ecNumber evidence="4">4.2.1.75</ecNumber>
    </submittedName>
</protein>
<dbReference type="PANTHER" id="PTHR40082:SF1">
    <property type="entry name" value="BLR5956 PROTEIN"/>
    <property type="match status" value="1"/>
</dbReference>
<dbReference type="GO" id="GO:0006780">
    <property type="term" value="P:uroporphyrinogen III biosynthetic process"/>
    <property type="evidence" value="ECO:0007669"/>
    <property type="project" value="InterPro"/>
</dbReference>
<gene>
    <name evidence="4" type="ORF">HNR73_001023</name>
</gene>
<dbReference type="Gene3D" id="1.10.10.10">
    <property type="entry name" value="Winged helix-like DNA-binding domain superfamily/Winged helix DNA-binding domain"/>
    <property type="match status" value="1"/>
</dbReference>
<proteinExistence type="predicted"/>
<dbReference type="SMART" id="SM00862">
    <property type="entry name" value="Trans_reg_C"/>
    <property type="match status" value="1"/>
</dbReference>
<dbReference type="PROSITE" id="PS51755">
    <property type="entry name" value="OMPR_PHOB"/>
    <property type="match status" value="1"/>
</dbReference>
<organism evidence="4 5">
    <name type="scientific">Phytomonospora endophytica</name>
    <dbReference type="NCBI Taxonomy" id="714109"/>
    <lineage>
        <taxon>Bacteria</taxon>
        <taxon>Bacillati</taxon>
        <taxon>Actinomycetota</taxon>
        <taxon>Actinomycetes</taxon>
        <taxon>Micromonosporales</taxon>
        <taxon>Micromonosporaceae</taxon>
        <taxon>Phytomonospora</taxon>
    </lineage>
</organism>
<dbReference type="SUPFAM" id="SSF69618">
    <property type="entry name" value="HemD-like"/>
    <property type="match status" value="1"/>
</dbReference>
<feature type="domain" description="OmpR/PhoB-type" evidence="3">
    <location>
        <begin position="270"/>
        <end position="363"/>
    </location>
</feature>
<comment type="caution">
    <text evidence="4">The sequence shown here is derived from an EMBL/GenBank/DDBJ whole genome shotgun (WGS) entry which is preliminary data.</text>
</comment>
<keyword evidence="5" id="KW-1185">Reference proteome</keyword>
<keyword evidence="4" id="KW-0456">Lyase</keyword>
<dbReference type="Pfam" id="PF02602">
    <property type="entry name" value="HEM4"/>
    <property type="match status" value="1"/>
</dbReference>
<dbReference type="Proteomes" id="UP000548476">
    <property type="component" value="Unassembled WGS sequence"/>
</dbReference>
<dbReference type="GO" id="GO:0006355">
    <property type="term" value="P:regulation of DNA-templated transcription"/>
    <property type="evidence" value="ECO:0007669"/>
    <property type="project" value="InterPro"/>
</dbReference>
<dbReference type="RefSeq" id="WP_184786068.1">
    <property type="nucleotide sequence ID" value="NZ_BONT01000023.1"/>
</dbReference>
<accession>A0A841FA94</accession>
<evidence type="ECO:0000313" key="5">
    <source>
        <dbReference type="Proteomes" id="UP000548476"/>
    </source>
</evidence>
<dbReference type="GO" id="GO:0004852">
    <property type="term" value="F:uroporphyrinogen-III synthase activity"/>
    <property type="evidence" value="ECO:0007669"/>
    <property type="project" value="UniProtKB-EC"/>
</dbReference>
<dbReference type="AlphaFoldDB" id="A0A841FA94"/>
<name>A0A841FA94_9ACTN</name>